<dbReference type="OrthoDB" id="9804753at2"/>
<evidence type="ECO:0000256" key="7">
    <source>
        <dbReference type="ARBA" id="ARBA00022490"/>
    </source>
</evidence>
<evidence type="ECO:0000256" key="10">
    <source>
        <dbReference type="ARBA" id="ARBA00022827"/>
    </source>
</evidence>
<dbReference type="GO" id="GO:0071949">
    <property type="term" value="F:FAD binding"/>
    <property type="evidence" value="ECO:0007669"/>
    <property type="project" value="InterPro"/>
</dbReference>
<dbReference type="Pfam" id="PF02873">
    <property type="entry name" value="MurB_C"/>
    <property type="match status" value="1"/>
</dbReference>
<comment type="subcellular location">
    <subcellularLocation>
        <location evidence="3 19">Cytoplasm</location>
    </subcellularLocation>
</comment>
<dbReference type="EMBL" id="UNSC01000003">
    <property type="protein sequence ID" value="SZD72491.1"/>
    <property type="molecule type" value="Genomic_DNA"/>
</dbReference>
<organism evidence="21 22">
    <name type="scientific">Candidatus Ornithobacterium hominis</name>
    <dbReference type="NCBI Taxonomy" id="2497989"/>
    <lineage>
        <taxon>Bacteria</taxon>
        <taxon>Pseudomonadati</taxon>
        <taxon>Bacteroidota</taxon>
        <taxon>Flavobacteriia</taxon>
        <taxon>Flavobacteriales</taxon>
        <taxon>Weeksellaceae</taxon>
        <taxon>Ornithobacterium</taxon>
    </lineage>
</organism>
<dbReference type="InterPro" id="IPR016169">
    <property type="entry name" value="FAD-bd_PCMH_sub2"/>
</dbReference>
<evidence type="ECO:0000256" key="15">
    <source>
        <dbReference type="ARBA" id="ARBA00023306"/>
    </source>
</evidence>
<dbReference type="GO" id="GO:0051301">
    <property type="term" value="P:cell division"/>
    <property type="evidence" value="ECO:0007669"/>
    <property type="project" value="UniProtKB-KW"/>
</dbReference>
<dbReference type="InterPro" id="IPR011601">
    <property type="entry name" value="MurB_C"/>
</dbReference>
<dbReference type="InterPro" id="IPR036318">
    <property type="entry name" value="FAD-bd_PCMH-like_sf"/>
</dbReference>
<evidence type="ECO:0000256" key="19">
    <source>
        <dbReference type="HAMAP-Rule" id="MF_00037"/>
    </source>
</evidence>
<dbReference type="InterPro" id="IPR003170">
    <property type="entry name" value="MurB"/>
</dbReference>
<evidence type="ECO:0000256" key="11">
    <source>
        <dbReference type="ARBA" id="ARBA00022857"/>
    </source>
</evidence>
<keyword evidence="8 19" id="KW-0132">Cell division</keyword>
<keyword evidence="7 19" id="KW-0963">Cytoplasm</keyword>
<keyword evidence="13 19" id="KW-0573">Peptidoglycan synthesis</keyword>
<dbReference type="NCBIfam" id="TIGR00179">
    <property type="entry name" value="murB"/>
    <property type="match status" value="1"/>
</dbReference>
<reference evidence="21 22" key="1">
    <citation type="submission" date="2018-09" db="EMBL/GenBank/DDBJ databases">
        <authorList>
            <consortium name="Pathogen Informatics"/>
        </authorList>
    </citation>
    <scope>NUCLEOTIDE SEQUENCE [LARGE SCALE GENOMIC DNA]</scope>
    <source>
        <strain evidence="21 22">OH-22767</strain>
    </source>
</reference>
<dbReference type="InterPro" id="IPR006094">
    <property type="entry name" value="Oxid_FAD_bind_N"/>
</dbReference>
<dbReference type="SUPFAM" id="SSF56194">
    <property type="entry name" value="Uridine diphospho-N-Acetylenolpyruvylglucosamine reductase, MurB, C-terminal domain"/>
    <property type="match status" value="1"/>
</dbReference>
<proteinExistence type="inferred from homology"/>
<evidence type="ECO:0000256" key="14">
    <source>
        <dbReference type="ARBA" id="ARBA00023002"/>
    </source>
</evidence>
<dbReference type="RefSeq" id="WP_119057895.1">
    <property type="nucleotide sequence ID" value="NZ_UNSC01000003.1"/>
</dbReference>
<evidence type="ECO:0000256" key="17">
    <source>
        <dbReference type="ARBA" id="ARBA00031026"/>
    </source>
</evidence>
<keyword evidence="15 19" id="KW-0131">Cell cycle</keyword>
<comment type="similarity">
    <text evidence="19">Belongs to the MurB family.</text>
</comment>
<evidence type="ECO:0000256" key="9">
    <source>
        <dbReference type="ARBA" id="ARBA00022630"/>
    </source>
</evidence>
<comment type="pathway">
    <text evidence="4 19">Cell wall biogenesis; peptidoglycan biosynthesis.</text>
</comment>
<evidence type="ECO:0000256" key="16">
    <source>
        <dbReference type="ARBA" id="ARBA00023316"/>
    </source>
</evidence>
<gene>
    <name evidence="19 21" type="primary">murB</name>
    <name evidence="21" type="ORF">SAMEA104719789_00940</name>
</gene>
<dbReference type="InterPro" id="IPR036635">
    <property type="entry name" value="MurB_C_sf"/>
</dbReference>
<comment type="function">
    <text evidence="2 19">Cell wall formation.</text>
</comment>
<evidence type="ECO:0000313" key="21">
    <source>
        <dbReference type="EMBL" id="SZD72491.1"/>
    </source>
</evidence>
<dbReference type="UniPathway" id="UPA00219"/>
<evidence type="ECO:0000256" key="5">
    <source>
        <dbReference type="ARBA" id="ARBA00012518"/>
    </source>
</evidence>
<dbReference type="InterPro" id="IPR016166">
    <property type="entry name" value="FAD-bd_PCMH"/>
</dbReference>
<keyword evidence="14 19" id="KW-0560">Oxidoreductase</keyword>
<dbReference type="HAMAP" id="MF_00037">
    <property type="entry name" value="MurB"/>
    <property type="match status" value="1"/>
</dbReference>
<evidence type="ECO:0000256" key="2">
    <source>
        <dbReference type="ARBA" id="ARBA00003921"/>
    </source>
</evidence>
<evidence type="ECO:0000256" key="12">
    <source>
        <dbReference type="ARBA" id="ARBA00022960"/>
    </source>
</evidence>
<dbReference type="GO" id="GO:0005829">
    <property type="term" value="C:cytosol"/>
    <property type="evidence" value="ECO:0007669"/>
    <property type="project" value="TreeGrafter"/>
</dbReference>
<dbReference type="GO" id="GO:0008360">
    <property type="term" value="P:regulation of cell shape"/>
    <property type="evidence" value="ECO:0007669"/>
    <property type="project" value="UniProtKB-KW"/>
</dbReference>
<keyword evidence="9 19" id="KW-0285">Flavoprotein</keyword>
<comment type="cofactor">
    <cofactor evidence="1 19">
        <name>FAD</name>
        <dbReference type="ChEBI" id="CHEBI:57692"/>
    </cofactor>
</comment>
<evidence type="ECO:0000256" key="18">
    <source>
        <dbReference type="ARBA" id="ARBA00048914"/>
    </source>
</evidence>
<evidence type="ECO:0000313" key="22">
    <source>
        <dbReference type="Proteomes" id="UP000262142"/>
    </source>
</evidence>
<dbReference type="PROSITE" id="PS51387">
    <property type="entry name" value="FAD_PCMH"/>
    <property type="match status" value="1"/>
</dbReference>
<feature type="domain" description="FAD-binding PCMH-type" evidence="20">
    <location>
        <begin position="16"/>
        <end position="183"/>
    </location>
</feature>
<evidence type="ECO:0000256" key="8">
    <source>
        <dbReference type="ARBA" id="ARBA00022618"/>
    </source>
</evidence>
<dbReference type="NCBIfam" id="NF000755">
    <property type="entry name" value="PRK00046.1"/>
    <property type="match status" value="1"/>
</dbReference>
<dbReference type="GO" id="GO:0008762">
    <property type="term" value="F:UDP-N-acetylmuramate dehydrogenase activity"/>
    <property type="evidence" value="ECO:0007669"/>
    <property type="project" value="UniProtKB-UniRule"/>
</dbReference>
<dbReference type="Gene3D" id="3.30.465.10">
    <property type="match status" value="1"/>
</dbReference>
<name>A0A383U026_9FLAO</name>
<keyword evidence="11 19" id="KW-0521">NADP</keyword>
<evidence type="ECO:0000256" key="6">
    <source>
        <dbReference type="ARBA" id="ARBA00015188"/>
    </source>
</evidence>
<dbReference type="EC" id="1.3.1.98" evidence="5 19"/>
<feature type="active site" description="Proton donor" evidence="19">
    <location>
        <position position="234"/>
    </location>
</feature>
<protein>
    <recommendedName>
        <fullName evidence="6 19">UDP-N-acetylenolpyruvoylglucosamine reductase</fullName>
        <ecNumber evidence="5 19">1.3.1.98</ecNumber>
    </recommendedName>
    <alternativeName>
        <fullName evidence="17 19">UDP-N-acetylmuramate dehydrogenase</fullName>
    </alternativeName>
</protein>
<keyword evidence="10 19" id="KW-0274">FAD</keyword>
<dbReference type="Pfam" id="PF01565">
    <property type="entry name" value="FAD_binding_4"/>
    <property type="match status" value="1"/>
</dbReference>
<evidence type="ECO:0000256" key="3">
    <source>
        <dbReference type="ARBA" id="ARBA00004496"/>
    </source>
</evidence>
<feature type="active site" evidence="19">
    <location>
        <position position="159"/>
    </location>
</feature>
<dbReference type="Proteomes" id="UP000262142">
    <property type="component" value="Unassembled WGS sequence"/>
</dbReference>
<dbReference type="GO" id="GO:0009252">
    <property type="term" value="P:peptidoglycan biosynthetic process"/>
    <property type="evidence" value="ECO:0007669"/>
    <property type="project" value="UniProtKB-UniRule"/>
</dbReference>
<feature type="active site" evidence="19">
    <location>
        <position position="329"/>
    </location>
</feature>
<dbReference type="Gene3D" id="3.30.43.10">
    <property type="entry name" value="Uridine Diphospho-n-acetylenolpyruvylglucosamine Reductase, domain 2"/>
    <property type="match status" value="1"/>
</dbReference>
<evidence type="ECO:0000256" key="1">
    <source>
        <dbReference type="ARBA" id="ARBA00001974"/>
    </source>
</evidence>
<evidence type="ECO:0000256" key="13">
    <source>
        <dbReference type="ARBA" id="ARBA00022984"/>
    </source>
</evidence>
<keyword evidence="12 19" id="KW-0133">Cell shape</keyword>
<sequence>MVELNKNLQAYNTMNVKVVAKQWVEINQETELEELFSKPLEKFYVLGGGSNVLFRSDFDGVILKINNKGIEEIHNDENVEIIAQAGENWHRFVQFTLSKNYGGLENLSLIPGTVGAAPIQNIGAYGVEVKDLITNVYGFDVEEKKMKVFANSECQFGYRDSIFKKELKEKFIITRVGFKLSKKNHQLRLGYGSILETLKQKNIQNPSIQEVSQAVIEIRESKLPNPEKEPNTGSFFKNPVISEENFLSLQKKCTGIPFYEVDGGIKVPAGWLIEHAGWKGRKQNEIGVHPRQALVIVNYGNPSGKAVFDFSEQIIKDVAEKFGITLEREVNLIN</sequence>
<evidence type="ECO:0000259" key="20">
    <source>
        <dbReference type="PROSITE" id="PS51387"/>
    </source>
</evidence>
<accession>A0A383U026</accession>
<dbReference type="GO" id="GO:0071555">
    <property type="term" value="P:cell wall organization"/>
    <property type="evidence" value="ECO:0007669"/>
    <property type="project" value="UniProtKB-KW"/>
</dbReference>
<keyword evidence="22" id="KW-1185">Reference proteome</keyword>
<dbReference type="InterPro" id="IPR016167">
    <property type="entry name" value="FAD-bd_PCMH_sub1"/>
</dbReference>
<dbReference type="AlphaFoldDB" id="A0A383U026"/>
<comment type="catalytic activity">
    <reaction evidence="18 19">
        <text>UDP-N-acetyl-alpha-D-muramate + NADP(+) = UDP-N-acetyl-3-O-(1-carboxyvinyl)-alpha-D-glucosamine + NADPH + H(+)</text>
        <dbReference type="Rhea" id="RHEA:12248"/>
        <dbReference type="ChEBI" id="CHEBI:15378"/>
        <dbReference type="ChEBI" id="CHEBI:57783"/>
        <dbReference type="ChEBI" id="CHEBI:58349"/>
        <dbReference type="ChEBI" id="CHEBI:68483"/>
        <dbReference type="ChEBI" id="CHEBI:70757"/>
        <dbReference type="EC" id="1.3.1.98"/>
    </reaction>
</comment>
<dbReference type="SUPFAM" id="SSF56176">
    <property type="entry name" value="FAD-binding/transporter-associated domain-like"/>
    <property type="match status" value="1"/>
</dbReference>
<evidence type="ECO:0000256" key="4">
    <source>
        <dbReference type="ARBA" id="ARBA00004752"/>
    </source>
</evidence>
<dbReference type="Gene3D" id="3.90.78.10">
    <property type="entry name" value="UDP-N-acetylenolpyruvoylglucosamine reductase, C-terminal domain"/>
    <property type="match status" value="1"/>
</dbReference>
<dbReference type="PANTHER" id="PTHR21071">
    <property type="entry name" value="UDP-N-ACETYLENOLPYRUVOYLGLUCOSAMINE REDUCTASE"/>
    <property type="match status" value="1"/>
</dbReference>
<dbReference type="PANTHER" id="PTHR21071:SF4">
    <property type="entry name" value="UDP-N-ACETYLENOLPYRUVOYLGLUCOSAMINE REDUCTASE"/>
    <property type="match status" value="1"/>
</dbReference>
<keyword evidence="16 19" id="KW-0961">Cell wall biogenesis/degradation</keyword>